<evidence type="ECO:0000256" key="1">
    <source>
        <dbReference type="ARBA" id="ARBA00006494"/>
    </source>
</evidence>
<dbReference type="SMART" id="SM01320">
    <property type="entry name" value="TRP_N"/>
    <property type="match status" value="1"/>
</dbReference>
<dbReference type="EC" id="2.5.1.18" evidence="2"/>
<accession>A0A139GZK3</accession>
<evidence type="ECO:0000256" key="2">
    <source>
        <dbReference type="ARBA" id="ARBA00012452"/>
    </source>
</evidence>
<comment type="caution">
    <text evidence="9">The sequence shown here is derived from an EMBL/GenBank/DDBJ whole genome shotgun (WGS) entry which is preliminary data.</text>
</comment>
<proteinExistence type="inferred from homology"/>
<dbReference type="GO" id="GO:0004364">
    <property type="term" value="F:glutathione transferase activity"/>
    <property type="evidence" value="ECO:0007669"/>
    <property type="project" value="UniProtKB-EC"/>
</dbReference>
<dbReference type="Pfam" id="PF01323">
    <property type="entry name" value="DSBA"/>
    <property type="match status" value="1"/>
</dbReference>
<dbReference type="OrthoDB" id="4664297at2759"/>
<name>A0A139GZK3_9PEZI</name>
<comment type="similarity">
    <text evidence="1">Belongs to the GST superfamily. Kappa family.</text>
</comment>
<dbReference type="Proteomes" id="UP000070133">
    <property type="component" value="Unassembled WGS sequence"/>
</dbReference>
<dbReference type="AlphaFoldDB" id="A0A139GZK3"/>
<evidence type="ECO:0000256" key="3">
    <source>
        <dbReference type="ARBA" id="ARBA00022679"/>
    </source>
</evidence>
<feature type="compositionally biased region" description="Low complexity" evidence="7">
    <location>
        <begin position="370"/>
        <end position="388"/>
    </location>
</feature>
<dbReference type="GO" id="GO:0005739">
    <property type="term" value="C:mitochondrion"/>
    <property type="evidence" value="ECO:0007669"/>
    <property type="project" value="TreeGrafter"/>
</dbReference>
<dbReference type="SUPFAM" id="SSF52833">
    <property type="entry name" value="Thioredoxin-like"/>
    <property type="match status" value="1"/>
</dbReference>
<dbReference type="Pfam" id="PF14558">
    <property type="entry name" value="TRP_N"/>
    <property type="match status" value="1"/>
</dbReference>
<feature type="domain" description="ML-like" evidence="8">
    <location>
        <begin position="225"/>
        <end position="365"/>
    </location>
</feature>
<evidence type="ECO:0000256" key="7">
    <source>
        <dbReference type="SAM" id="MobiDB-lite"/>
    </source>
</evidence>
<protein>
    <recommendedName>
        <fullName evidence="5">Glutathione S-transferase kappa 1</fullName>
        <ecNumber evidence="2">2.5.1.18</ecNumber>
    </recommendedName>
    <alternativeName>
        <fullName evidence="6">GST class-kappa</fullName>
    </alternativeName>
</protein>
<keyword evidence="3" id="KW-0808">Transferase</keyword>
<dbReference type="InterPro" id="IPR032800">
    <property type="entry name" value="TRP_N"/>
</dbReference>
<dbReference type="FunFam" id="3.40.30.10:FF:000096">
    <property type="entry name" value="Glutathione S-transferase kappa"/>
    <property type="match status" value="1"/>
</dbReference>
<dbReference type="InterPro" id="IPR036249">
    <property type="entry name" value="Thioredoxin-like_sf"/>
</dbReference>
<organism evidence="9 10">
    <name type="scientific">Pseudocercospora eumusae</name>
    <dbReference type="NCBI Taxonomy" id="321146"/>
    <lineage>
        <taxon>Eukaryota</taxon>
        <taxon>Fungi</taxon>
        <taxon>Dikarya</taxon>
        <taxon>Ascomycota</taxon>
        <taxon>Pezizomycotina</taxon>
        <taxon>Dothideomycetes</taxon>
        <taxon>Dothideomycetidae</taxon>
        <taxon>Mycosphaerellales</taxon>
        <taxon>Mycosphaerellaceae</taxon>
        <taxon>Pseudocercospora</taxon>
    </lineage>
</organism>
<dbReference type="PANTHER" id="PTHR42943:SF2">
    <property type="entry name" value="GLUTATHIONE S-TRANSFERASE KAPPA 1"/>
    <property type="match status" value="1"/>
</dbReference>
<dbReference type="GO" id="GO:0004602">
    <property type="term" value="F:glutathione peroxidase activity"/>
    <property type="evidence" value="ECO:0007669"/>
    <property type="project" value="TreeGrafter"/>
</dbReference>
<evidence type="ECO:0000313" key="9">
    <source>
        <dbReference type="EMBL" id="KXS95601.1"/>
    </source>
</evidence>
<dbReference type="STRING" id="321146.A0A139GZK3"/>
<evidence type="ECO:0000256" key="5">
    <source>
        <dbReference type="ARBA" id="ARBA00073833"/>
    </source>
</evidence>
<evidence type="ECO:0000259" key="8">
    <source>
        <dbReference type="SMART" id="SM01320"/>
    </source>
</evidence>
<dbReference type="GO" id="GO:0005777">
    <property type="term" value="C:peroxisome"/>
    <property type="evidence" value="ECO:0007669"/>
    <property type="project" value="TreeGrafter"/>
</dbReference>
<gene>
    <name evidence="9" type="ORF">AC578_10105</name>
</gene>
<evidence type="ECO:0000256" key="6">
    <source>
        <dbReference type="ARBA" id="ARBA00083519"/>
    </source>
</evidence>
<dbReference type="InterPro" id="IPR051924">
    <property type="entry name" value="GST_Kappa/NadH"/>
</dbReference>
<dbReference type="Gene3D" id="3.40.30.10">
    <property type="entry name" value="Glutaredoxin"/>
    <property type="match status" value="1"/>
</dbReference>
<reference evidence="9 10" key="1">
    <citation type="submission" date="2015-07" db="EMBL/GenBank/DDBJ databases">
        <title>Comparative genomics of the Sigatoka disease complex on banana suggests a link between parallel evolutionary changes in Pseudocercospora fijiensis and Pseudocercospora eumusae and increased virulence on the banana host.</title>
        <authorList>
            <person name="Chang T.-C."/>
            <person name="Salvucci A."/>
            <person name="Crous P.W."/>
            <person name="Stergiopoulos I."/>
        </authorList>
    </citation>
    <scope>NUCLEOTIDE SEQUENCE [LARGE SCALE GENOMIC DNA]</scope>
    <source>
        <strain evidence="9 10">CBS 114824</strain>
    </source>
</reference>
<feature type="region of interest" description="Disordered" evidence="7">
    <location>
        <begin position="364"/>
        <end position="400"/>
    </location>
</feature>
<evidence type="ECO:0000313" key="10">
    <source>
        <dbReference type="Proteomes" id="UP000070133"/>
    </source>
</evidence>
<dbReference type="InterPro" id="IPR001853">
    <property type="entry name" value="DSBA-like_thioredoxin_dom"/>
</dbReference>
<dbReference type="EMBL" id="LFZN01000208">
    <property type="protein sequence ID" value="KXS95601.1"/>
    <property type="molecule type" value="Genomic_DNA"/>
</dbReference>
<evidence type="ECO:0000256" key="4">
    <source>
        <dbReference type="ARBA" id="ARBA00047960"/>
    </source>
</evidence>
<dbReference type="GO" id="GO:0006749">
    <property type="term" value="P:glutathione metabolic process"/>
    <property type="evidence" value="ECO:0007669"/>
    <property type="project" value="TreeGrafter"/>
</dbReference>
<keyword evidence="10" id="KW-1185">Reference proteome</keyword>
<dbReference type="PANTHER" id="PTHR42943">
    <property type="entry name" value="GLUTATHIONE S-TRANSFERASE KAPPA"/>
    <property type="match status" value="1"/>
</dbReference>
<comment type="catalytic activity">
    <reaction evidence="4">
        <text>RX + glutathione = an S-substituted glutathione + a halide anion + H(+)</text>
        <dbReference type="Rhea" id="RHEA:16437"/>
        <dbReference type="ChEBI" id="CHEBI:15378"/>
        <dbReference type="ChEBI" id="CHEBI:16042"/>
        <dbReference type="ChEBI" id="CHEBI:17792"/>
        <dbReference type="ChEBI" id="CHEBI:57925"/>
        <dbReference type="ChEBI" id="CHEBI:90779"/>
        <dbReference type="EC" id="2.5.1.18"/>
    </reaction>
</comment>
<sequence>MGKSITLYVDIVSPFAYIAYWLTRNSRAFSSIQIKYVPILLGGIMQSTGNTPPINIKNKDKWIGQERVRWAKTFGVPISDSMPEPFPQPTVNAQRALCYLYNKSQEDLIKGIDALYEAFWVKSKKINDTGTIEETLKTKFSEAEVKDILKGMKGDEAKKALRENSDEALKEGCFGLPWFVAENEKGQKEGFWGVDHIGQVMDFLDVKLESEGGSAALATAQRALYSIENSFSTCPDLSNSSLSATYFAASLTPDNNTLAYALQATNTYTGNVTISYIIAVNSTTYYDLKEDPCSSGEASFCPASAGAIALNSEQIAPDTVLDRIPAGVYTTNDLMACFRYYVNDSVTGMPVGCLQTDLTNEATMNANGASHSNSTGEGTSTSSGVGSTKIPGSGSGGNGRSGAETVCLNLTLFVRAMIVLVSGGFN</sequence>